<evidence type="ECO:0000256" key="1">
    <source>
        <dbReference type="SAM" id="MobiDB-lite"/>
    </source>
</evidence>
<sequence length="105" mass="11143">MVKFEGRLERPDEEDTEVECVSEEPLGLGTPEDGETAVVDGWDLLVFGDATEVAVCAEVLVGGACALSVDCVELAVDTADVVVLDPDELSKQLLLGPRPTVKGWL</sequence>
<dbReference type="AlphaFoldDB" id="A0AAD7TFB7"/>
<organism evidence="2 3">
    <name type="scientific">Trametes cubensis</name>
    <dbReference type="NCBI Taxonomy" id="1111947"/>
    <lineage>
        <taxon>Eukaryota</taxon>
        <taxon>Fungi</taxon>
        <taxon>Dikarya</taxon>
        <taxon>Basidiomycota</taxon>
        <taxon>Agaricomycotina</taxon>
        <taxon>Agaricomycetes</taxon>
        <taxon>Polyporales</taxon>
        <taxon>Polyporaceae</taxon>
        <taxon>Trametes</taxon>
    </lineage>
</organism>
<keyword evidence="3" id="KW-1185">Reference proteome</keyword>
<feature type="compositionally biased region" description="Basic and acidic residues" evidence="1">
    <location>
        <begin position="1"/>
        <end position="10"/>
    </location>
</feature>
<accession>A0AAD7TFB7</accession>
<evidence type="ECO:0000313" key="3">
    <source>
        <dbReference type="Proteomes" id="UP001215151"/>
    </source>
</evidence>
<gene>
    <name evidence="2" type="ORF">ONZ51_g12860</name>
</gene>
<feature type="region of interest" description="Disordered" evidence="1">
    <location>
        <begin position="1"/>
        <end position="33"/>
    </location>
</feature>
<dbReference type="Proteomes" id="UP001215151">
    <property type="component" value="Unassembled WGS sequence"/>
</dbReference>
<comment type="caution">
    <text evidence="2">The sequence shown here is derived from an EMBL/GenBank/DDBJ whole genome shotgun (WGS) entry which is preliminary data.</text>
</comment>
<evidence type="ECO:0000313" key="2">
    <source>
        <dbReference type="EMBL" id="KAJ8454735.1"/>
    </source>
</evidence>
<reference evidence="2" key="1">
    <citation type="submission" date="2022-11" db="EMBL/GenBank/DDBJ databases">
        <title>Genome Sequence of Cubamyces cubensis.</title>
        <authorList>
            <person name="Buettner E."/>
        </authorList>
    </citation>
    <scope>NUCLEOTIDE SEQUENCE</scope>
    <source>
        <strain evidence="2">MPL-01</strain>
    </source>
</reference>
<name>A0AAD7TFB7_9APHY</name>
<dbReference type="EMBL" id="JAPEVG010000901">
    <property type="protein sequence ID" value="KAJ8454735.1"/>
    <property type="molecule type" value="Genomic_DNA"/>
</dbReference>
<proteinExistence type="predicted"/>
<protein>
    <submittedName>
        <fullName evidence="2">Uncharacterized protein</fullName>
    </submittedName>
</protein>
<feature type="compositionally biased region" description="Acidic residues" evidence="1">
    <location>
        <begin position="11"/>
        <end position="22"/>
    </location>
</feature>